<accession>A0A923MXB4</accession>
<dbReference type="RefSeq" id="WP_187017709.1">
    <property type="nucleotide sequence ID" value="NZ_JACRUK010000010.1"/>
</dbReference>
<dbReference type="SUPFAM" id="SSF48452">
    <property type="entry name" value="TPR-like"/>
    <property type="match status" value="2"/>
</dbReference>
<dbReference type="PANTHER" id="PTHR10098">
    <property type="entry name" value="RAPSYN-RELATED"/>
    <property type="match status" value="1"/>
</dbReference>
<organism evidence="3 4">
    <name type="scientific">Flavobacterium muglaense</name>
    <dbReference type="NCBI Taxonomy" id="2764716"/>
    <lineage>
        <taxon>Bacteria</taxon>
        <taxon>Pseudomonadati</taxon>
        <taxon>Bacteroidota</taxon>
        <taxon>Flavobacteriia</taxon>
        <taxon>Flavobacteriales</taxon>
        <taxon>Flavobacteriaceae</taxon>
        <taxon>Flavobacterium</taxon>
    </lineage>
</organism>
<evidence type="ECO:0000259" key="2">
    <source>
        <dbReference type="Pfam" id="PF12770"/>
    </source>
</evidence>
<protein>
    <submittedName>
        <fullName evidence="3">CHAT domain-containing protein</fullName>
    </submittedName>
</protein>
<dbReference type="InterPro" id="IPR019734">
    <property type="entry name" value="TPR_rpt"/>
</dbReference>
<dbReference type="EMBL" id="JACRUL010000010">
    <property type="protein sequence ID" value="MBC5844038.1"/>
    <property type="molecule type" value="Genomic_DNA"/>
</dbReference>
<evidence type="ECO:0000313" key="4">
    <source>
        <dbReference type="Proteomes" id="UP000641454"/>
    </source>
</evidence>
<dbReference type="Pfam" id="PF13176">
    <property type="entry name" value="TPR_7"/>
    <property type="match status" value="1"/>
</dbReference>
<keyword evidence="1" id="KW-0472">Membrane</keyword>
<feature type="transmembrane region" description="Helical" evidence="1">
    <location>
        <begin position="845"/>
        <end position="864"/>
    </location>
</feature>
<keyword evidence="1" id="KW-0812">Transmembrane</keyword>
<keyword evidence="4" id="KW-1185">Reference proteome</keyword>
<dbReference type="Proteomes" id="UP000641454">
    <property type="component" value="Unassembled WGS sequence"/>
</dbReference>
<evidence type="ECO:0000313" key="3">
    <source>
        <dbReference type="EMBL" id="MBC5844038.1"/>
    </source>
</evidence>
<evidence type="ECO:0000256" key="1">
    <source>
        <dbReference type="SAM" id="Phobius"/>
    </source>
</evidence>
<dbReference type="InterPro" id="IPR024983">
    <property type="entry name" value="CHAT_dom"/>
</dbReference>
<proteinExistence type="predicted"/>
<comment type="caution">
    <text evidence="3">The sequence shown here is derived from an EMBL/GenBank/DDBJ whole genome shotgun (WGS) entry which is preliminary data.</text>
</comment>
<reference evidence="3 4" key="1">
    <citation type="submission" date="2020-08" db="EMBL/GenBank/DDBJ databases">
        <title>Description of novel Flavobacterium F-392 isolate.</title>
        <authorList>
            <person name="Saticioglu I.B."/>
            <person name="Duman M."/>
            <person name="Altun S."/>
        </authorList>
    </citation>
    <scope>NUCLEOTIDE SEQUENCE [LARGE SCALE GENOMIC DNA]</scope>
    <source>
        <strain evidence="3 4">F-392</strain>
    </source>
</reference>
<dbReference type="Gene3D" id="1.25.40.10">
    <property type="entry name" value="Tetratricopeptide repeat domain"/>
    <property type="match status" value="2"/>
</dbReference>
<dbReference type="AlphaFoldDB" id="A0A923MXB4"/>
<name>A0A923MXB4_9FLAO</name>
<dbReference type="InterPro" id="IPR011990">
    <property type="entry name" value="TPR-like_helical_dom_sf"/>
</dbReference>
<dbReference type="Pfam" id="PF12770">
    <property type="entry name" value="CHAT"/>
    <property type="match status" value="1"/>
</dbReference>
<feature type="domain" description="CHAT" evidence="2">
    <location>
        <begin position="576"/>
        <end position="836"/>
    </location>
</feature>
<gene>
    <name evidence="3" type="ORF">H8R25_06270</name>
</gene>
<keyword evidence="1" id="KW-1133">Transmembrane helix</keyword>
<sequence>MTKYFLLFLYSTTLISFGQQTPAPEDKIYDAVDSFTANPSVQNLEKLESYSNSLSTNTKNKNVMLALVVLNCNKGYYENSFGKTAKAILSYEKAWNIYQKNKLSNYDITEYALKPLGNLYTLIGDYNNAENIIKQYYFVASQEKNEAQKQAAVLNLSNVYQNTGRIDQAIGLLEQTVRTDRLTKIQKGLLYNNLGSNYFLNTQPNIMQPLAFENAENAFLKAASLLENEPSQYEALTNSYSNLSQLKLARNNPDQALFFYTKAKQTFEKISNPNPRKKAQLYCDGANIFFKQGKTAAANAALKTVFKILIPSYSDANQSLPKKTSLYAETILLDALDLQSELFLAQSQPKKALESYALAFHIEDLFQSLLVYENSKIIIQMRNRIRTEKCIAIYQTLFEKEKKTSYLESAFVLAEKTKSIVLKNSLTSKELQSAEEQSILEQLQNCNTIIIKEQQKGATATVAKINDAVKKQNELMLVLKEIQSKRDKQSTADIDIKKLYSKLENDKAIMVEYFSGYHNTYSFTLQEHQIALRSYSNDAHTAVKIVQYIDYFNDANAISNDVLGYNHYGNIAYQLLQLPAGSTYKNLFIIPDGVLNFLPFEALITKETATTNFAKMHYLVNDYVIGYNSSATFYLEDHKPQKHDKNILGVFPIFANSNYELSFSKKELAAIKKNFEGTYFENANATFNNFKKNAANYSILHLSTHASSGDLETAASIKFSDQEVLYSQLYNMNINPDLVVLSACETGIGKLFKAEGAMSVARGFQFAGAKNLLFSLWRVNDYTTAAFMAQFYNNLKNGQSFMEANHQAKLDFLADTTIPNAKKSPYYWSAFVYYGSLETDAESTNYWYCGIGFLILISLFLIYIRKRK</sequence>